<feature type="transmembrane region" description="Helical" evidence="3">
    <location>
        <begin position="87"/>
        <end position="109"/>
    </location>
</feature>
<keyword evidence="2" id="KW-0808">Transferase</keyword>
<dbReference type="Pfam" id="PF01555">
    <property type="entry name" value="N6_N4_Mtase"/>
    <property type="match status" value="1"/>
</dbReference>
<keyword evidence="1" id="KW-0489">Methyltransferase</keyword>
<dbReference type="GO" id="GO:0016787">
    <property type="term" value="F:hydrolase activity"/>
    <property type="evidence" value="ECO:0007669"/>
    <property type="project" value="UniProtKB-KW"/>
</dbReference>
<dbReference type="Gene3D" id="3.40.50.150">
    <property type="entry name" value="Vaccinia Virus protein VP39"/>
    <property type="match status" value="1"/>
</dbReference>
<feature type="domain" description="Restriction endonuclease type IV Mrr" evidence="5">
    <location>
        <begin position="403"/>
        <end position="492"/>
    </location>
</feature>
<proteinExistence type="predicted"/>
<dbReference type="GO" id="GO:0004519">
    <property type="term" value="F:endonuclease activity"/>
    <property type="evidence" value="ECO:0007669"/>
    <property type="project" value="UniProtKB-KW"/>
</dbReference>
<keyword evidence="6" id="KW-0255">Endonuclease</keyword>
<dbReference type="EC" id="3.1.21.-" evidence="6"/>
<dbReference type="GO" id="GO:0032259">
    <property type="term" value="P:methylation"/>
    <property type="evidence" value="ECO:0007669"/>
    <property type="project" value="UniProtKB-KW"/>
</dbReference>
<accession>A0A951QD12</accession>
<dbReference type="InterPro" id="IPR007560">
    <property type="entry name" value="Restrct_endonuc_IV_Mrr"/>
</dbReference>
<evidence type="ECO:0000256" key="1">
    <source>
        <dbReference type="ARBA" id="ARBA00022603"/>
    </source>
</evidence>
<evidence type="ECO:0000259" key="4">
    <source>
        <dbReference type="Pfam" id="PF01555"/>
    </source>
</evidence>
<feature type="domain" description="DNA methylase N-4/N-6" evidence="4">
    <location>
        <begin position="22"/>
        <end position="358"/>
    </location>
</feature>
<keyword evidence="3" id="KW-1133">Transmembrane helix</keyword>
<reference evidence="6" key="2">
    <citation type="journal article" date="2022" name="Microbiol. Resour. Announc.">
        <title>Metagenome Sequencing to Explore Phylogenomics of Terrestrial Cyanobacteria.</title>
        <authorList>
            <person name="Ward R.D."/>
            <person name="Stajich J.E."/>
            <person name="Johansen J.R."/>
            <person name="Huntemann M."/>
            <person name="Clum A."/>
            <person name="Foster B."/>
            <person name="Foster B."/>
            <person name="Roux S."/>
            <person name="Palaniappan K."/>
            <person name="Varghese N."/>
            <person name="Mukherjee S."/>
            <person name="Reddy T.B.K."/>
            <person name="Daum C."/>
            <person name="Copeland A."/>
            <person name="Chen I.A."/>
            <person name="Ivanova N.N."/>
            <person name="Kyrpides N.C."/>
            <person name="Shapiro N."/>
            <person name="Eloe-Fadrosh E.A."/>
            <person name="Pietrasiak N."/>
        </authorList>
    </citation>
    <scope>NUCLEOTIDE SEQUENCE</scope>
    <source>
        <strain evidence="6">UHER 2000/2452</strain>
    </source>
</reference>
<dbReference type="InterPro" id="IPR001091">
    <property type="entry name" value="RM_Methyltransferase"/>
</dbReference>
<keyword evidence="6" id="KW-0540">Nuclease</keyword>
<dbReference type="InterPro" id="IPR002941">
    <property type="entry name" value="DNA_methylase_N4/N6"/>
</dbReference>
<evidence type="ECO:0000256" key="3">
    <source>
        <dbReference type="SAM" id="Phobius"/>
    </source>
</evidence>
<evidence type="ECO:0000256" key="2">
    <source>
        <dbReference type="ARBA" id="ARBA00022679"/>
    </source>
</evidence>
<dbReference type="GO" id="GO:0009307">
    <property type="term" value="P:DNA restriction-modification system"/>
    <property type="evidence" value="ECO:0007669"/>
    <property type="project" value="InterPro"/>
</dbReference>
<dbReference type="InterPro" id="IPR029063">
    <property type="entry name" value="SAM-dependent_MTases_sf"/>
</dbReference>
<dbReference type="GO" id="GO:0003677">
    <property type="term" value="F:DNA binding"/>
    <property type="evidence" value="ECO:0007669"/>
    <property type="project" value="InterPro"/>
</dbReference>
<dbReference type="Proteomes" id="UP000757435">
    <property type="component" value="Unassembled WGS sequence"/>
</dbReference>
<dbReference type="AlphaFoldDB" id="A0A951QD12"/>
<dbReference type="EMBL" id="JAHHHD010000028">
    <property type="protein sequence ID" value="MBW4661002.1"/>
    <property type="molecule type" value="Genomic_DNA"/>
</dbReference>
<dbReference type="Gene3D" id="3.40.1350.10">
    <property type="match status" value="1"/>
</dbReference>
<reference evidence="6" key="1">
    <citation type="submission" date="2021-05" db="EMBL/GenBank/DDBJ databases">
        <authorList>
            <person name="Pietrasiak N."/>
            <person name="Ward R."/>
            <person name="Stajich J.E."/>
            <person name="Kurbessoian T."/>
        </authorList>
    </citation>
    <scope>NUCLEOTIDE SEQUENCE</scope>
    <source>
        <strain evidence="6">UHER 2000/2452</strain>
    </source>
</reference>
<evidence type="ECO:0000313" key="7">
    <source>
        <dbReference type="Proteomes" id="UP000757435"/>
    </source>
</evidence>
<evidence type="ECO:0000313" key="6">
    <source>
        <dbReference type="EMBL" id="MBW4661002.1"/>
    </source>
</evidence>
<evidence type="ECO:0000259" key="5">
    <source>
        <dbReference type="Pfam" id="PF04471"/>
    </source>
</evidence>
<dbReference type="GO" id="GO:0008170">
    <property type="term" value="F:N-methyltransferase activity"/>
    <property type="evidence" value="ECO:0007669"/>
    <property type="project" value="InterPro"/>
</dbReference>
<keyword evidence="6" id="KW-0378">Hydrolase</keyword>
<organism evidence="6 7">
    <name type="scientific">Drouetiella hepatica Uher 2000/2452</name>
    <dbReference type="NCBI Taxonomy" id="904376"/>
    <lineage>
        <taxon>Bacteria</taxon>
        <taxon>Bacillati</taxon>
        <taxon>Cyanobacteriota</taxon>
        <taxon>Cyanophyceae</taxon>
        <taxon>Oculatellales</taxon>
        <taxon>Oculatellaceae</taxon>
        <taxon>Drouetiella</taxon>
    </lineage>
</organism>
<dbReference type="PRINTS" id="PR00508">
    <property type="entry name" value="S21N4MTFRASE"/>
</dbReference>
<name>A0A951QD12_9CYAN</name>
<keyword evidence="3" id="KW-0472">Membrane</keyword>
<comment type="caution">
    <text evidence="6">The sequence shown here is derived from an EMBL/GenBank/DDBJ whole genome shotgun (WGS) entry which is preliminary data.</text>
</comment>
<protein>
    <submittedName>
        <fullName evidence="6">Restriction endonuclease</fullName>
        <ecNumber evidence="6">3.1.21.-</ecNumber>
    </submittedName>
</protein>
<dbReference type="SUPFAM" id="SSF53335">
    <property type="entry name" value="S-adenosyl-L-methionine-dependent methyltransferases"/>
    <property type="match status" value="1"/>
</dbReference>
<dbReference type="Pfam" id="PF04471">
    <property type="entry name" value="Mrr_cat"/>
    <property type="match status" value="1"/>
</dbReference>
<sequence>MNRLYYGDSLEVLRKHIKDEVVDLCYIDPPFNSKRNYNQIYNNVGKEDAAQAQAFVDTWNWDDLAINGYKEIVENNRGIFAKQTIDLIIGLHYVLGASSLLAYLISMTLRIAEIHRVLKPTGSFYLHCDPTSSHYLKLVLDSVFCSQGGDFKNEITWKRTNGHNDAKRRYGSTSDIIFLYAKSNQHCFNVQYSPYSEKYIKDFYRHTDVAGRCYRLSDMTSPSPRPNMMYEWKGFLSPSNGWRYSKETMAGLDAQGRIWYPDSKSKRPQLKRYLDEMPGVPTSDVWDDIPSLSAHDKERLGYPTQKPEALLERIIQASSNVGDVVLDAYCGCGTTVAVAQKLDRQWIGIDITYQSISLILKRLEDTHGAQVVSSDSLKLTGIPKDIKSAEALALKKDDRLRKEFEKWAVLTYSSNRAAINQKKGADQGVDGWGFFPITDKKFGRVIFQVKSGKVDSRDIRDLFGTISRENAELGVFLTLKPPTQAMVKEAKACGLYHSESFNTDTPRIQIVTIEEVLEGKTRLGLPLVAGVLKSSARHIEREGEQLELNAG</sequence>
<keyword evidence="3" id="KW-0812">Transmembrane</keyword>
<dbReference type="InterPro" id="IPR011856">
    <property type="entry name" value="tRNA_endonuc-like_dom_sf"/>
</dbReference>
<gene>
    <name evidence="6" type="ORF">KME15_20185</name>
</gene>